<dbReference type="RefSeq" id="WP_309901834.1">
    <property type="nucleotide sequence ID" value="NZ_JAVDRF010000004.1"/>
</dbReference>
<evidence type="ECO:0000313" key="1">
    <source>
        <dbReference type="EMBL" id="MDR6536644.1"/>
    </source>
</evidence>
<name>A0ABU1NDZ3_9BURK</name>
<dbReference type="EMBL" id="JAVDRF010000004">
    <property type="protein sequence ID" value="MDR6536644.1"/>
    <property type="molecule type" value="Genomic_DNA"/>
</dbReference>
<proteinExistence type="predicted"/>
<accession>A0ABU1NDZ3</accession>
<keyword evidence="2" id="KW-1185">Reference proteome</keyword>
<reference evidence="1 2" key="1">
    <citation type="submission" date="2023-07" db="EMBL/GenBank/DDBJ databases">
        <title>Sorghum-associated microbial communities from plants grown in Nebraska, USA.</title>
        <authorList>
            <person name="Schachtman D."/>
        </authorList>
    </citation>
    <scope>NUCLEOTIDE SEQUENCE [LARGE SCALE GENOMIC DNA]</scope>
    <source>
        <strain evidence="1 2">DS1781</strain>
    </source>
</reference>
<gene>
    <name evidence="1" type="ORF">J2739_002417</name>
</gene>
<organism evidence="1 2">
    <name type="scientific">Variovorax soli</name>
    <dbReference type="NCBI Taxonomy" id="376815"/>
    <lineage>
        <taxon>Bacteria</taxon>
        <taxon>Pseudomonadati</taxon>
        <taxon>Pseudomonadota</taxon>
        <taxon>Betaproteobacteria</taxon>
        <taxon>Burkholderiales</taxon>
        <taxon>Comamonadaceae</taxon>
        <taxon>Variovorax</taxon>
    </lineage>
</organism>
<protein>
    <submittedName>
        <fullName evidence="1">Uncharacterized protein</fullName>
    </submittedName>
</protein>
<evidence type="ECO:0000313" key="2">
    <source>
        <dbReference type="Proteomes" id="UP001184230"/>
    </source>
</evidence>
<dbReference type="Proteomes" id="UP001184230">
    <property type="component" value="Unassembled WGS sequence"/>
</dbReference>
<sequence>MKLLAALCESRLPSTVLEPDDIEKLMVLKATGFVEAEIPPMLMDEESYGYTEPAVVVKVTDRGFAACQMHAQKR</sequence>
<comment type="caution">
    <text evidence="1">The sequence shown here is derived from an EMBL/GenBank/DDBJ whole genome shotgun (WGS) entry which is preliminary data.</text>
</comment>